<sequence length="152" mass="17226">MKYILTYLIALFLLSVSNAQILNPADWTYQLSKEDHELELQFKVKLDDTWYVYATDQDPDLGPIPTSLELKGEGFKKVGAPKPIKVKTKYDAIWEGDTRLITESGGGFTQRIKLLEANPKINATINYTVCSMKTGQCVFGEQEFNIKLNQSK</sequence>
<dbReference type="Proteomes" id="UP001176891">
    <property type="component" value="Unassembled WGS sequence"/>
</dbReference>
<accession>A0ABT8X0S1</accession>
<keyword evidence="3" id="KW-1185">Reference proteome</keyword>
<keyword evidence="1" id="KW-0732">Signal</keyword>
<evidence type="ECO:0000313" key="2">
    <source>
        <dbReference type="EMBL" id="MDO5987540.1"/>
    </source>
</evidence>
<proteinExistence type="predicted"/>
<dbReference type="RefSeq" id="WP_303282102.1">
    <property type="nucleotide sequence ID" value="NZ_BAABCZ010000010.1"/>
</dbReference>
<comment type="caution">
    <text evidence="2">The sequence shown here is derived from an EMBL/GenBank/DDBJ whole genome shotgun (WGS) entry which is preliminary data.</text>
</comment>
<feature type="chain" id="PRO_5045726252" evidence="1">
    <location>
        <begin position="20"/>
        <end position="152"/>
    </location>
</feature>
<protein>
    <submittedName>
        <fullName evidence="2">Protein-disulfide reductase DsbD family protein</fullName>
    </submittedName>
</protein>
<evidence type="ECO:0000313" key="3">
    <source>
        <dbReference type="Proteomes" id="UP001176891"/>
    </source>
</evidence>
<organism evidence="2 3">
    <name type="scientific">Flavivirga amylovorans</name>
    <dbReference type="NCBI Taxonomy" id="870486"/>
    <lineage>
        <taxon>Bacteria</taxon>
        <taxon>Pseudomonadati</taxon>
        <taxon>Bacteroidota</taxon>
        <taxon>Flavobacteriia</taxon>
        <taxon>Flavobacteriales</taxon>
        <taxon>Flavobacteriaceae</taxon>
        <taxon>Flavivirga</taxon>
    </lineage>
</organism>
<gene>
    <name evidence="2" type="ORF">Q4Q39_09040</name>
</gene>
<name>A0ABT8X0S1_9FLAO</name>
<feature type="signal peptide" evidence="1">
    <location>
        <begin position="1"/>
        <end position="19"/>
    </location>
</feature>
<reference evidence="2" key="1">
    <citation type="submission" date="2023-07" db="EMBL/GenBank/DDBJ databases">
        <title>Two novel species in the genus Flavivirga.</title>
        <authorList>
            <person name="Kwon K."/>
        </authorList>
    </citation>
    <scope>NUCLEOTIDE SEQUENCE</scope>
    <source>
        <strain evidence="2">KACC 14157</strain>
    </source>
</reference>
<evidence type="ECO:0000256" key="1">
    <source>
        <dbReference type="SAM" id="SignalP"/>
    </source>
</evidence>
<dbReference type="EMBL" id="JAUOEM010000003">
    <property type="protein sequence ID" value="MDO5987540.1"/>
    <property type="molecule type" value="Genomic_DNA"/>
</dbReference>